<protein>
    <submittedName>
        <fullName evidence="1">Uncharacterized protein</fullName>
    </submittedName>
</protein>
<sequence>MTKITLDFTKFNHQLILDILDYVESDIFEFDIIQLPAKHESIFTSLISKVRNCTESLTINRNELGSLISSINYVLKEIELKNIDQDIQDDYFPDVQSIFQLKQQLDALLSRFPSA</sequence>
<dbReference type="EMBL" id="BK015230">
    <property type="protein sequence ID" value="DAD97094.1"/>
    <property type="molecule type" value="Genomic_DNA"/>
</dbReference>
<evidence type="ECO:0000313" key="1">
    <source>
        <dbReference type="EMBL" id="DAD97094.1"/>
    </source>
</evidence>
<proteinExistence type="predicted"/>
<accession>A0A8S5NQS3</accession>
<name>A0A8S5NQS3_9CAUD</name>
<reference evidence="1" key="1">
    <citation type="journal article" date="2021" name="Proc. Natl. Acad. Sci. U.S.A.">
        <title>A Catalog of Tens of Thousands of Viruses from Human Metagenomes Reveals Hidden Associations with Chronic Diseases.</title>
        <authorList>
            <person name="Tisza M.J."/>
            <person name="Buck C.B."/>
        </authorList>
    </citation>
    <scope>NUCLEOTIDE SEQUENCE</scope>
    <source>
        <strain evidence="1">CtEpl1</strain>
    </source>
</reference>
<organism evidence="1">
    <name type="scientific">Caudovirales sp. ctEpl1</name>
    <dbReference type="NCBI Taxonomy" id="2826770"/>
    <lineage>
        <taxon>Viruses</taxon>
        <taxon>Duplodnaviria</taxon>
        <taxon>Heunggongvirae</taxon>
        <taxon>Uroviricota</taxon>
        <taxon>Caudoviricetes</taxon>
    </lineage>
</organism>